<gene>
    <name evidence="1" type="ORF">CT19425_MP20432</name>
</gene>
<dbReference type="AlphaFoldDB" id="A0A375IMM3"/>
<name>A0A375IMM3_9BURK</name>
<keyword evidence="1" id="KW-0614">Plasmid</keyword>
<sequence length="42" mass="4571">MRVGTGNIDGLHFVDMPALTPTLSRKREREYGGVRAKANANA</sequence>
<proteinExistence type="predicted"/>
<reference evidence="1 2" key="1">
    <citation type="submission" date="2018-01" db="EMBL/GenBank/DDBJ databases">
        <authorList>
            <person name="Gaut B.S."/>
            <person name="Morton B.R."/>
            <person name="Clegg M.T."/>
            <person name="Duvall M.R."/>
        </authorList>
    </citation>
    <scope>NUCLEOTIDE SEQUENCE [LARGE SCALE GENOMIC DNA]</scope>
    <source>
        <strain evidence="1">Cupriavidus taiwanensis LMG 19425</strain>
        <plasmid evidence="2">Plasmid ii</plasmid>
    </source>
</reference>
<evidence type="ECO:0000313" key="1">
    <source>
        <dbReference type="EMBL" id="SPK74722.1"/>
    </source>
</evidence>
<geneLocation type="plasmid" evidence="1">
    <name>II</name>
</geneLocation>
<dbReference type="EMBL" id="LT991977">
    <property type="protein sequence ID" value="SPK74722.1"/>
    <property type="molecule type" value="Genomic_DNA"/>
</dbReference>
<accession>A0A375IMM3</accession>
<organism evidence="1 2">
    <name type="scientific">Cupriavidus taiwanensis</name>
    <dbReference type="NCBI Taxonomy" id="164546"/>
    <lineage>
        <taxon>Bacteria</taxon>
        <taxon>Pseudomonadati</taxon>
        <taxon>Pseudomonadota</taxon>
        <taxon>Betaproteobacteria</taxon>
        <taxon>Burkholderiales</taxon>
        <taxon>Burkholderiaceae</taxon>
        <taxon>Cupriavidus</taxon>
    </lineage>
</organism>
<evidence type="ECO:0000313" key="2">
    <source>
        <dbReference type="Proteomes" id="UP000255505"/>
    </source>
</evidence>
<protein>
    <submittedName>
        <fullName evidence="1">Uncharacterized protein</fullName>
    </submittedName>
</protein>
<dbReference type="Proteomes" id="UP000255505">
    <property type="component" value="Plasmid II"/>
</dbReference>